<sequence length="140" mass="15796">MLRLQCLLNTASPEDEALSVRVLTVAASLDDRIGELEARIAAEVEVMAIQAKPYTTMKLYCLRHQWLTYRQDSTTKTEVLFLDGEPIAGLDTCTLQSAQQLVPWAHVSWYFKDKQFAFPDTVDIVVAWEDADQDEDQGTA</sequence>
<evidence type="ECO:0000313" key="2">
    <source>
        <dbReference type="Proteomes" id="UP000002640"/>
    </source>
</evidence>
<evidence type="ECO:0000313" key="1">
    <source>
        <dbReference type="EMBL" id="EGZ16183.1"/>
    </source>
</evidence>
<organism evidence="1 2">
    <name type="scientific">Phytophthora sojae (strain P6497)</name>
    <name type="common">Soybean stem and root rot agent</name>
    <name type="synonym">Phytophthora megasperma f. sp. glycines</name>
    <dbReference type="NCBI Taxonomy" id="1094619"/>
    <lineage>
        <taxon>Eukaryota</taxon>
        <taxon>Sar</taxon>
        <taxon>Stramenopiles</taxon>
        <taxon>Oomycota</taxon>
        <taxon>Peronosporomycetes</taxon>
        <taxon>Peronosporales</taxon>
        <taxon>Peronosporaceae</taxon>
        <taxon>Phytophthora</taxon>
    </lineage>
</organism>
<dbReference type="OMA" id="AWEDADQ"/>
<dbReference type="InParanoid" id="G4ZKK2"/>
<accession>G4ZKK2</accession>
<gene>
    <name evidence="1" type="ORF">PHYSODRAFT_250945</name>
</gene>
<proteinExistence type="predicted"/>
<dbReference type="RefSeq" id="XP_009529932.1">
    <property type="nucleotide sequence ID" value="XM_009531637.1"/>
</dbReference>
<dbReference type="EMBL" id="JH159155">
    <property type="protein sequence ID" value="EGZ16183.1"/>
    <property type="molecule type" value="Genomic_DNA"/>
</dbReference>
<reference evidence="1 2" key="1">
    <citation type="journal article" date="2006" name="Science">
        <title>Phytophthora genome sequences uncover evolutionary origins and mechanisms of pathogenesis.</title>
        <authorList>
            <person name="Tyler B.M."/>
            <person name="Tripathy S."/>
            <person name="Zhang X."/>
            <person name="Dehal P."/>
            <person name="Jiang R.H."/>
            <person name="Aerts A."/>
            <person name="Arredondo F.D."/>
            <person name="Baxter L."/>
            <person name="Bensasson D."/>
            <person name="Beynon J.L."/>
            <person name="Chapman J."/>
            <person name="Damasceno C.M."/>
            <person name="Dorrance A.E."/>
            <person name="Dou D."/>
            <person name="Dickerman A.W."/>
            <person name="Dubchak I.L."/>
            <person name="Garbelotto M."/>
            <person name="Gijzen M."/>
            <person name="Gordon S.G."/>
            <person name="Govers F."/>
            <person name="Grunwald N.J."/>
            <person name="Huang W."/>
            <person name="Ivors K.L."/>
            <person name="Jones R.W."/>
            <person name="Kamoun S."/>
            <person name="Krampis K."/>
            <person name="Lamour K.H."/>
            <person name="Lee M.K."/>
            <person name="McDonald W.H."/>
            <person name="Medina M."/>
            <person name="Meijer H.J."/>
            <person name="Nordberg E.K."/>
            <person name="Maclean D.J."/>
            <person name="Ospina-Giraldo M.D."/>
            <person name="Morris P.F."/>
            <person name="Phuntumart V."/>
            <person name="Putnam N.H."/>
            <person name="Rash S."/>
            <person name="Rose J.K."/>
            <person name="Sakihama Y."/>
            <person name="Salamov A.A."/>
            <person name="Savidor A."/>
            <person name="Scheuring C.F."/>
            <person name="Smith B.M."/>
            <person name="Sobral B.W."/>
            <person name="Terry A."/>
            <person name="Torto-Alalibo T.A."/>
            <person name="Win J."/>
            <person name="Xu Z."/>
            <person name="Zhang H."/>
            <person name="Grigoriev I.V."/>
            <person name="Rokhsar D.S."/>
            <person name="Boore J.L."/>
        </authorList>
    </citation>
    <scope>NUCLEOTIDE SEQUENCE [LARGE SCALE GENOMIC DNA]</scope>
    <source>
        <strain evidence="1 2">P6497</strain>
    </source>
</reference>
<dbReference type="Proteomes" id="UP000002640">
    <property type="component" value="Unassembled WGS sequence"/>
</dbReference>
<dbReference type="GeneID" id="20638104"/>
<dbReference type="AlphaFoldDB" id="G4ZKK2"/>
<name>G4ZKK2_PHYSP</name>
<dbReference type="KEGG" id="psoj:PHYSODRAFT_250945"/>
<protein>
    <submittedName>
        <fullName evidence="1">Uncharacterized protein</fullName>
    </submittedName>
</protein>
<keyword evidence="2" id="KW-1185">Reference proteome</keyword>